<evidence type="ECO:0000313" key="1">
    <source>
        <dbReference type="EMBL" id="KAF3706832.1"/>
    </source>
</evidence>
<keyword evidence="2" id="KW-1185">Reference proteome</keyword>
<proteinExistence type="predicted"/>
<name>A0A6G1QW44_CHAAH</name>
<dbReference type="AlphaFoldDB" id="A0A6G1QW44"/>
<accession>A0A6G1QW44</accession>
<dbReference type="EMBL" id="CM015712">
    <property type="protein sequence ID" value="KAF3706832.1"/>
    <property type="molecule type" value="Genomic_DNA"/>
</dbReference>
<protein>
    <submittedName>
        <fullName evidence="1">Uncharacterized protein</fullName>
    </submittedName>
</protein>
<evidence type="ECO:0000313" key="2">
    <source>
        <dbReference type="Proteomes" id="UP000503349"/>
    </source>
</evidence>
<reference evidence="2" key="2">
    <citation type="submission" date="2019-02" db="EMBL/GenBank/DDBJ databases">
        <title>Opniocepnalus argus Var Kimnra genome.</title>
        <authorList>
            <person name="Zhou C."/>
            <person name="Xiao S."/>
        </authorList>
    </citation>
    <scope>NUCLEOTIDE SEQUENCE [LARGE SCALE GENOMIC DNA]</scope>
</reference>
<dbReference type="Proteomes" id="UP000503349">
    <property type="component" value="Chromosome 1"/>
</dbReference>
<sequence>MFSKCGVEGVEVDQFVRGDTVEGQRASRTVHIHCYSVRERGRGDGCCYVIVADRETMIRADQTPGLIVPSKKQS</sequence>
<gene>
    <name evidence="1" type="ORF">EXN66_Car000002</name>
</gene>
<organism evidence="1 2">
    <name type="scientific">Channa argus</name>
    <name type="common">Northern snakehead</name>
    <name type="synonym">Ophicephalus argus</name>
    <dbReference type="NCBI Taxonomy" id="215402"/>
    <lineage>
        <taxon>Eukaryota</taxon>
        <taxon>Metazoa</taxon>
        <taxon>Chordata</taxon>
        <taxon>Craniata</taxon>
        <taxon>Vertebrata</taxon>
        <taxon>Euteleostomi</taxon>
        <taxon>Actinopterygii</taxon>
        <taxon>Neopterygii</taxon>
        <taxon>Teleostei</taxon>
        <taxon>Neoteleostei</taxon>
        <taxon>Acanthomorphata</taxon>
        <taxon>Anabantaria</taxon>
        <taxon>Anabantiformes</taxon>
        <taxon>Channoidei</taxon>
        <taxon>Channidae</taxon>
        <taxon>Channa</taxon>
    </lineage>
</organism>
<reference evidence="1 2" key="1">
    <citation type="submission" date="2019-02" db="EMBL/GenBank/DDBJ databases">
        <title>Opniocepnalus argus genome.</title>
        <authorList>
            <person name="Zhou C."/>
            <person name="Xiao S."/>
        </authorList>
    </citation>
    <scope>NUCLEOTIDE SEQUENCE [LARGE SCALE GENOMIC DNA]</scope>
    <source>
        <strain evidence="1">OARG1902GOOAL</strain>
        <tissue evidence="1">Muscle</tissue>
    </source>
</reference>